<keyword evidence="6 8" id="KW-0732">Signal</keyword>
<keyword evidence="11" id="KW-1185">Reference proteome</keyword>
<evidence type="ECO:0000256" key="5">
    <source>
        <dbReference type="ARBA" id="ARBA00022448"/>
    </source>
</evidence>
<dbReference type="FunFam" id="2.60.40.770:FF:000004">
    <property type="entry name" value="Phosphatidylglycerol/phosphatidylinositol transfer protein"/>
    <property type="match status" value="1"/>
</dbReference>
<gene>
    <name evidence="10" type="ORF">BDV95DRAFT_601962</name>
</gene>
<evidence type="ECO:0000256" key="1">
    <source>
        <dbReference type="ARBA" id="ARBA00002053"/>
    </source>
</evidence>
<dbReference type="AlphaFoldDB" id="A0A7C8MUW2"/>
<dbReference type="InterPro" id="IPR003172">
    <property type="entry name" value="ML_dom"/>
</dbReference>
<sequence length="166" mass="17866">MQLTAFLLAAVSVASVTASPSFVPDQVTVKEDYKVPGDNPMYFCGDPADDIGKIEKVDLSPNPPEPGKTLTIKASGNLKEEIGEGSKIHLQVKYGLITLINQDADLCDTVKKADLECPLKKGDMSLSKDVDLPSQIPPGKYTVMADVTNKDGDRITCLTATVTFHR</sequence>
<evidence type="ECO:0000256" key="3">
    <source>
        <dbReference type="ARBA" id="ARBA00011245"/>
    </source>
</evidence>
<dbReference type="InterPro" id="IPR039670">
    <property type="entry name" value="NPC2-like"/>
</dbReference>
<dbReference type="GO" id="GO:0032934">
    <property type="term" value="F:sterol binding"/>
    <property type="evidence" value="ECO:0007669"/>
    <property type="project" value="InterPro"/>
</dbReference>
<dbReference type="OrthoDB" id="6409159at2759"/>
<dbReference type="Proteomes" id="UP000481861">
    <property type="component" value="Unassembled WGS sequence"/>
</dbReference>
<dbReference type="SUPFAM" id="SSF81296">
    <property type="entry name" value="E set domains"/>
    <property type="match status" value="1"/>
</dbReference>
<name>A0A7C8MUW2_9PLEO</name>
<keyword evidence="7" id="KW-0445">Lipid transport</keyword>
<dbReference type="SMART" id="SM00737">
    <property type="entry name" value="ML"/>
    <property type="match status" value="1"/>
</dbReference>
<feature type="domain" description="MD-2-related lipid-recognition" evidence="9">
    <location>
        <begin position="41"/>
        <end position="162"/>
    </location>
</feature>
<proteinExistence type="inferred from homology"/>
<comment type="similarity">
    <text evidence="2">Belongs to the NPC2 family.</text>
</comment>
<comment type="caution">
    <text evidence="10">The sequence shown here is derived from an EMBL/GenBank/DDBJ whole genome shotgun (WGS) entry which is preliminary data.</text>
</comment>
<evidence type="ECO:0000256" key="8">
    <source>
        <dbReference type="SAM" id="SignalP"/>
    </source>
</evidence>
<dbReference type="InterPro" id="IPR014756">
    <property type="entry name" value="Ig_E-set"/>
</dbReference>
<dbReference type="InterPro" id="IPR033917">
    <property type="entry name" value="ML_PG-PI_TP"/>
</dbReference>
<dbReference type="PANTHER" id="PTHR11306">
    <property type="entry name" value="NIEMANN PICK TYPE C2 PROTEIN NPC2-RELATED"/>
    <property type="match status" value="1"/>
</dbReference>
<evidence type="ECO:0000313" key="11">
    <source>
        <dbReference type="Proteomes" id="UP000481861"/>
    </source>
</evidence>
<feature type="chain" id="PRO_5028980383" description="Phosphatidylglycerol/phosphatidylinositol transfer protein" evidence="8">
    <location>
        <begin position="19"/>
        <end position="166"/>
    </location>
</feature>
<comment type="subunit">
    <text evidence="3">Monomer.</text>
</comment>
<dbReference type="CDD" id="cd00917">
    <property type="entry name" value="PG-PI_TP"/>
    <property type="match status" value="1"/>
</dbReference>
<evidence type="ECO:0000256" key="2">
    <source>
        <dbReference type="ARBA" id="ARBA00006370"/>
    </source>
</evidence>
<dbReference type="PANTHER" id="PTHR11306:SF0">
    <property type="entry name" value="PHOSPHATIDYLGLYCEROL_PHOSPHATIDYLINOSITOL TRANSFER PROTEIN"/>
    <property type="match status" value="1"/>
</dbReference>
<reference evidence="10 11" key="1">
    <citation type="submission" date="2020-01" db="EMBL/GenBank/DDBJ databases">
        <authorList>
            <consortium name="DOE Joint Genome Institute"/>
            <person name="Haridas S."/>
            <person name="Albert R."/>
            <person name="Binder M."/>
            <person name="Bloem J."/>
            <person name="Labutti K."/>
            <person name="Salamov A."/>
            <person name="Andreopoulos B."/>
            <person name="Baker S.E."/>
            <person name="Barry K."/>
            <person name="Bills G."/>
            <person name="Bluhm B.H."/>
            <person name="Cannon C."/>
            <person name="Castanera R."/>
            <person name="Culley D.E."/>
            <person name="Daum C."/>
            <person name="Ezra D."/>
            <person name="Gonzalez J.B."/>
            <person name="Henrissat B."/>
            <person name="Kuo A."/>
            <person name="Liang C."/>
            <person name="Lipzen A."/>
            <person name="Lutzoni F."/>
            <person name="Magnuson J."/>
            <person name="Mondo S."/>
            <person name="Nolan M."/>
            <person name="Ohm R."/>
            <person name="Pangilinan J."/>
            <person name="Park H.-J.H."/>
            <person name="Ramirez L."/>
            <person name="Alfaro M."/>
            <person name="Sun H."/>
            <person name="Tritt A."/>
            <person name="Yoshinaga Y."/>
            <person name="Zwiers L.-H.L."/>
            <person name="Turgeon B.G."/>
            <person name="Goodwin S.B."/>
            <person name="Spatafora J.W."/>
            <person name="Crous P.W."/>
            <person name="Grigoriev I.V."/>
        </authorList>
    </citation>
    <scope>NUCLEOTIDE SEQUENCE [LARGE SCALE GENOMIC DNA]</scope>
    <source>
        <strain evidence="10 11">CBS 611.86</strain>
    </source>
</reference>
<protein>
    <recommendedName>
        <fullName evidence="4">Phosphatidylglycerol/phosphatidylinositol transfer protein</fullName>
    </recommendedName>
</protein>
<comment type="function">
    <text evidence="1">Catalyzes the intermembrane transfer of phosphatidylglycerol and phosphatidylinositol.</text>
</comment>
<evidence type="ECO:0000256" key="7">
    <source>
        <dbReference type="ARBA" id="ARBA00023055"/>
    </source>
</evidence>
<dbReference type="GO" id="GO:0032366">
    <property type="term" value="P:intracellular sterol transport"/>
    <property type="evidence" value="ECO:0007669"/>
    <property type="project" value="InterPro"/>
</dbReference>
<dbReference type="EMBL" id="JAADJZ010000002">
    <property type="protein sequence ID" value="KAF2877584.1"/>
    <property type="molecule type" value="Genomic_DNA"/>
</dbReference>
<keyword evidence="5" id="KW-0813">Transport</keyword>
<dbReference type="Pfam" id="PF02221">
    <property type="entry name" value="E1_DerP2_DerF2"/>
    <property type="match status" value="1"/>
</dbReference>
<evidence type="ECO:0000313" key="10">
    <source>
        <dbReference type="EMBL" id="KAF2877584.1"/>
    </source>
</evidence>
<accession>A0A7C8MUW2</accession>
<organism evidence="10 11">
    <name type="scientific">Massariosphaeria phaeospora</name>
    <dbReference type="NCBI Taxonomy" id="100035"/>
    <lineage>
        <taxon>Eukaryota</taxon>
        <taxon>Fungi</taxon>
        <taxon>Dikarya</taxon>
        <taxon>Ascomycota</taxon>
        <taxon>Pezizomycotina</taxon>
        <taxon>Dothideomycetes</taxon>
        <taxon>Pleosporomycetidae</taxon>
        <taxon>Pleosporales</taxon>
        <taxon>Pleosporales incertae sedis</taxon>
        <taxon>Massariosphaeria</taxon>
    </lineage>
</organism>
<dbReference type="Gene3D" id="2.60.40.770">
    <property type="match status" value="1"/>
</dbReference>
<evidence type="ECO:0000259" key="9">
    <source>
        <dbReference type="SMART" id="SM00737"/>
    </source>
</evidence>
<feature type="signal peptide" evidence="8">
    <location>
        <begin position="1"/>
        <end position="18"/>
    </location>
</feature>
<evidence type="ECO:0000256" key="4">
    <source>
        <dbReference type="ARBA" id="ARBA00016056"/>
    </source>
</evidence>
<evidence type="ECO:0000256" key="6">
    <source>
        <dbReference type="ARBA" id="ARBA00022729"/>
    </source>
</evidence>